<sequence>MTSDDMRTGLPPAFLAALAGQAGPQAQPVRLALQRVQNLPEGAARDDLLLALLEGALRETAPQWLLEQAIESGLREDQDPEWSTAGQVAATALAHPACTEPVRDKALHNCTAQQLGALVRRSRSARLAEAVASHLGQCEPAPQPMTVDRLKNPGTAELLLAAPGLPDIVLAAALNLLPTRPALDESAEAGGDGDRPAQAFRLYRDAVKAWEQMWGAVVNAQVRGARSLLAWAGDTPARSVIRDHLLGTLPWDVEPGLLEEAAAEDLAAFATAEAVTRVCRLLAANTPVLEVRNQLRDVLSNLPPAGCEQVEFYLDDAHGRLVQIGARHAVSWAAERTHSTWRYLLDPAQARQWGQPRDWQASEDLLTRIGRSFATTTLPALHLWEPDTSRYATSHAHELRWLHMLLVHLPQITDDVRQQAGAALPHLRPHTGYSSGASGYEARQQERELDDLRATIRRMLNDTAATHRAAALGSPQEVTAAQLARVDEQALRDYLERHHSDSLVEKALLSFISAAQHSQSSFAEILALHSTPAQALVRITAELRSRAGGGPQNRERWTRLALASPDPPEDLIRALPAWTALSTGGSRFDTAHPQVTRLVLSALGDSEGAWARFADSPASYAGPTAWLRLGDVLDAAVEGTDWPRPPAAH</sequence>
<protein>
    <recommendedName>
        <fullName evidence="4">DUF4132 domain-containing protein</fullName>
    </recommendedName>
</protein>
<comment type="caution">
    <text evidence="2">The sequence shown here is derived from an EMBL/GenBank/DDBJ whole genome shotgun (WGS) entry which is preliminary data.</text>
</comment>
<keyword evidence="3" id="KW-1185">Reference proteome</keyword>
<dbReference type="RefSeq" id="WP_167986600.1">
    <property type="nucleotide sequence ID" value="NZ_JAATEJ010000034.1"/>
</dbReference>
<feature type="region of interest" description="Disordered" evidence="1">
    <location>
        <begin position="426"/>
        <end position="445"/>
    </location>
</feature>
<evidence type="ECO:0000256" key="1">
    <source>
        <dbReference type="SAM" id="MobiDB-lite"/>
    </source>
</evidence>
<reference evidence="2 3" key="1">
    <citation type="submission" date="2020-03" db="EMBL/GenBank/DDBJ databases">
        <title>WGS of actinomycetes isolated from Thailand.</title>
        <authorList>
            <person name="Thawai C."/>
        </authorList>
    </citation>
    <scope>NUCLEOTIDE SEQUENCE [LARGE SCALE GENOMIC DNA]</scope>
    <source>
        <strain evidence="2 3">PRB2-1</strain>
    </source>
</reference>
<name>A0ABX0ZUS4_9ACTN</name>
<proteinExistence type="predicted"/>
<organism evidence="2 3">
    <name type="scientific">Actinacidiphila epipremni</name>
    <dbReference type="NCBI Taxonomy" id="2053013"/>
    <lineage>
        <taxon>Bacteria</taxon>
        <taxon>Bacillati</taxon>
        <taxon>Actinomycetota</taxon>
        <taxon>Actinomycetes</taxon>
        <taxon>Kitasatosporales</taxon>
        <taxon>Streptomycetaceae</taxon>
        <taxon>Actinacidiphila</taxon>
    </lineage>
</organism>
<dbReference type="EMBL" id="JAATEJ010000034">
    <property type="protein sequence ID" value="NJP47764.1"/>
    <property type="molecule type" value="Genomic_DNA"/>
</dbReference>
<accession>A0ABX0ZUS4</accession>
<evidence type="ECO:0000313" key="3">
    <source>
        <dbReference type="Proteomes" id="UP000734511"/>
    </source>
</evidence>
<evidence type="ECO:0000313" key="2">
    <source>
        <dbReference type="EMBL" id="NJP47764.1"/>
    </source>
</evidence>
<dbReference type="Proteomes" id="UP000734511">
    <property type="component" value="Unassembled WGS sequence"/>
</dbReference>
<gene>
    <name evidence="2" type="ORF">HCN08_30805</name>
</gene>
<evidence type="ECO:0008006" key="4">
    <source>
        <dbReference type="Google" id="ProtNLM"/>
    </source>
</evidence>